<protein>
    <recommendedName>
        <fullName evidence="4">Iron-sulfur cluster assembly protein CyaY</fullName>
    </recommendedName>
</protein>
<dbReference type="EMBL" id="AZRA01000048">
    <property type="protein sequence ID" value="KDB52520.1"/>
    <property type="molecule type" value="Genomic_DNA"/>
</dbReference>
<dbReference type="SUPFAM" id="SSF55387">
    <property type="entry name" value="Frataxin/Nqo15-like"/>
    <property type="match status" value="1"/>
</dbReference>
<dbReference type="PATRIC" id="fig|1286631.3.peg.1831"/>
<dbReference type="Pfam" id="PF01491">
    <property type="entry name" value="Frataxin_Cyay"/>
    <property type="match status" value="1"/>
</dbReference>
<dbReference type="InterPro" id="IPR036524">
    <property type="entry name" value="Frataxin/CyaY_sf"/>
</dbReference>
<dbReference type="eggNOG" id="COG1965">
    <property type="taxonomic scope" value="Bacteria"/>
</dbReference>
<dbReference type="Gene3D" id="3.30.920.10">
    <property type="entry name" value="Frataxin/CyaY"/>
    <property type="match status" value="1"/>
</dbReference>
<evidence type="ECO:0000313" key="5">
    <source>
        <dbReference type="EMBL" id="KDB52520.1"/>
    </source>
</evidence>
<dbReference type="AlphaFoldDB" id="A0A059KMG7"/>
<comment type="caution">
    <text evidence="5">The sequence shown here is derived from an EMBL/GenBank/DDBJ whole genome shotgun (WGS) entry which is preliminary data.</text>
</comment>
<evidence type="ECO:0000313" key="6">
    <source>
        <dbReference type="Proteomes" id="UP000026714"/>
    </source>
</evidence>
<sequence length="126" mass="13722">MTPPDTSDRSTPSGLADAEYLRLAHAALAAIETTIDRWLDEDLIDIDTHRTGGLLELSFPGGSKIILNTQPPLHEIWMAARAGGYHYRWVDGAWRDTRSGEEFFAALSAQASAQGGRALRFEAPAA</sequence>
<keyword evidence="3 4" id="KW-0408">Iron</keyword>
<accession>A0A059KMG7</accession>
<dbReference type="GO" id="GO:0016226">
    <property type="term" value="P:iron-sulfur cluster assembly"/>
    <property type="evidence" value="ECO:0007669"/>
    <property type="project" value="UniProtKB-UniRule"/>
</dbReference>
<keyword evidence="2 4" id="KW-0479">Metal-binding</keyword>
<dbReference type="HAMAP" id="MF_00142">
    <property type="entry name" value="CyaY"/>
    <property type="match status" value="1"/>
</dbReference>
<dbReference type="Proteomes" id="UP000026714">
    <property type="component" value="Unassembled WGS sequence"/>
</dbReference>
<organism evidence="5 6">
    <name type="scientific">Sphaerotilus natans subsp. natans DSM 6575</name>
    <dbReference type="NCBI Taxonomy" id="1286631"/>
    <lineage>
        <taxon>Bacteria</taxon>
        <taxon>Pseudomonadati</taxon>
        <taxon>Pseudomonadota</taxon>
        <taxon>Betaproteobacteria</taxon>
        <taxon>Burkholderiales</taxon>
        <taxon>Sphaerotilaceae</taxon>
        <taxon>Sphaerotilus</taxon>
    </lineage>
</organism>
<dbReference type="PROSITE" id="PS50810">
    <property type="entry name" value="FRATAXIN_2"/>
    <property type="match status" value="1"/>
</dbReference>
<dbReference type="PROSITE" id="PS01344">
    <property type="entry name" value="FRATAXIN_1"/>
    <property type="match status" value="1"/>
</dbReference>
<dbReference type="PANTHER" id="PTHR16821">
    <property type="entry name" value="FRATAXIN"/>
    <property type="match status" value="1"/>
</dbReference>
<comment type="similarity">
    <text evidence="1 4">Belongs to the frataxin family.</text>
</comment>
<proteinExistence type="inferred from homology"/>
<dbReference type="STRING" id="34103.SAMN05421778_11950"/>
<gene>
    <name evidence="4" type="primary">cyaY</name>
    <name evidence="5" type="ORF">X805_18620</name>
</gene>
<dbReference type="SMART" id="SM01219">
    <property type="entry name" value="Frataxin_Cyay"/>
    <property type="match status" value="1"/>
</dbReference>
<name>A0A059KMG7_9BURK</name>
<evidence type="ECO:0000256" key="4">
    <source>
        <dbReference type="HAMAP-Rule" id="MF_00142"/>
    </source>
</evidence>
<evidence type="ECO:0000256" key="2">
    <source>
        <dbReference type="ARBA" id="ARBA00022723"/>
    </source>
</evidence>
<reference evidence="5 6" key="1">
    <citation type="journal article" date="2014" name="FEMS Microbiol. Ecol.">
        <title>Sphaerotilus natans encrusted with nanoball-shaped Fe(III) oxide minerals formed by nitrate-reducing mixotrophic Fe(II) oxidation.</title>
        <authorList>
            <person name="Park S."/>
            <person name="Kim D.H."/>
            <person name="Lee J.H."/>
            <person name="Hur H.G."/>
        </authorList>
    </citation>
    <scope>NUCLEOTIDE SEQUENCE [LARGE SCALE GENOMIC DNA]</scope>
    <source>
        <strain evidence="5 6">DSM 6575</strain>
    </source>
</reference>
<dbReference type="InterPro" id="IPR020895">
    <property type="entry name" value="Frataxin_CS"/>
</dbReference>
<evidence type="ECO:0000256" key="3">
    <source>
        <dbReference type="ARBA" id="ARBA00023004"/>
    </source>
</evidence>
<dbReference type="GO" id="GO:0008198">
    <property type="term" value="F:ferrous iron binding"/>
    <property type="evidence" value="ECO:0007669"/>
    <property type="project" value="TreeGrafter"/>
</dbReference>
<dbReference type="GO" id="GO:0008199">
    <property type="term" value="F:ferric iron binding"/>
    <property type="evidence" value="ECO:0007669"/>
    <property type="project" value="InterPro"/>
</dbReference>
<dbReference type="InterPro" id="IPR002908">
    <property type="entry name" value="Frataxin/CyaY"/>
</dbReference>
<keyword evidence="6" id="KW-1185">Reference proteome</keyword>
<comment type="function">
    <text evidence="4">Involved in iron-sulfur (Fe-S) cluster assembly. May act as a regulator of Fe-S biogenesis.</text>
</comment>
<dbReference type="RefSeq" id="WP_051631837.1">
    <property type="nucleotide sequence ID" value="NZ_AZRA01000048.1"/>
</dbReference>
<dbReference type="PANTHER" id="PTHR16821:SF2">
    <property type="entry name" value="FRATAXIN, MITOCHONDRIAL"/>
    <property type="match status" value="1"/>
</dbReference>
<evidence type="ECO:0000256" key="1">
    <source>
        <dbReference type="ARBA" id="ARBA00008183"/>
    </source>
</evidence>
<dbReference type="NCBIfam" id="TIGR03421">
    <property type="entry name" value="FeS_CyaY"/>
    <property type="match status" value="1"/>
</dbReference>
<dbReference type="GO" id="GO:0005829">
    <property type="term" value="C:cytosol"/>
    <property type="evidence" value="ECO:0007669"/>
    <property type="project" value="TreeGrafter"/>
</dbReference>
<dbReference type="InterPro" id="IPR047584">
    <property type="entry name" value="CyaY"/>
</dbReference>